<keyword evidence="2" id="KW-1185">Reference proteome</keyword>
<dbReference type="AlphaFoldDB" id="A0A3M7RV88"/>
<gene>
    <name evidence="1" type="ORF">BpHYR1_003522</name>
</gene>
<reference evidence="1 2" key="1">
    <citation type="journal article" date="2018" name="Sci. Rep.">
        <title>Genomic signatures of local adaptation to the degree of environmental predictability in rotifers.</title>
        <authorList>
            <person name="Franch-Gras L."/>
            <person name="Hahn C."/>
            <person name="Garcia-Roger E.M."/>
            <person name="Carmona M.J."/>
            <person name="Serra M."/>
            <person name="Gomez A."/>
        </authorList>
    </citation>
    <scope>NUCLEOTIDE SEQUENCE [LARGE SCALE GENOMIC DNA]</scope>
    <source>
        <strain evidence="1">HYR1</strain>
    </source>
</reference>
<proteinExistence type="predicted"/>
<organism evidence="1 2">
    <name type="scientific">Brachionus plicatilis</name>
    <name type="common">Marine rotifer</name>
    <name type="synonym">Brachionus muelleri</name>
    <dbReference type="NCBI Taxonomy" id="10195"/>
    <lineage>
        <taxon>Eukaryota</taxon>
        <taxon>Metazoa</taxon>
        <taxon>Spiralia</taxon>
        <taxon>Gnathifera</taxon>
        <taxon>Rotifera</taxon>
        <taxon>Eurotatoria</taxon>
        <taxon>Monogononta</taxon>
        <taxon>Pseudotrocha</taxon>
        <taxon>Ploima</taxon>
        <taxon>Brachionidae</taxon>
        <taxon>Brachionus</taxon>
    </lineage>
</organism>
<comment type="caution">
    <text evidence="1">The sequence shown here is derived from an EMBL/GenBank/DDBJ whole genome shotgun (WGS) entry which is preliminary data.</text>
</comment>
<sequence>MFHQRYQCCYDTLNSPYFTQIMGNSRYFTIFSLFAAMFQASLNVDPFGMNFSFISFPRSMCEYIRKLCHFDIADASRYTFKELWDRAANLKA</sequence>
<protein>
    <submittedName>
        <fullName evidence="1">Uncharacterized protein</fullName>
    </submittedName>
</protein>
<dbReference type="Proteomes" id="UP000276133">
    <property type="component" value="Unassembled WGS sequence"/>
</dbReference>
<name>A0A3M7RV88_BRAPC</name>
<evidence type="ECO:0000313" key="1">
    <source>
        <dbReference type="EMBL" id="RNA27370.1"/>
    </source>
</evidence>
<evidence type="ECO:0000313" key="2">
    <source>
        <dbReference type="Proteomes" id="UP000276133"/>
    </source>
</evidence>
<accession>A0A3M7RV88</accession>
<dbReference type="EMBL" id="REGN01002552">
    <property type="protein sequence ID" value="RNA27370.1"/>
    <property type="molecule type" value="Genomic_DNA"/>
</dbReference>